<evidence type="ECO:0000313" key="2">
    <source>
        <dbReference type="EMBL" id="SJZ53371.1"/>
    </source>
</evidence>
<feature type="transmembrane region" description="Helical" evidence="1">
    <location>
        <begin position="109"/>
        <end position="130"/>
    </location>
</feature>
<proteinExistence type="predicted"/>
<keyword evidence="3" id="KW-1185">Reference proteome</keyword>
<feature type="transmembrane region" description="Helical" evidence="1">
    <location>
        <begin position="21"/>
        <end position="45"/>
    </location>
</feature>
<accession>A0A1T4LFH2</accession>
<dbReference type="Proteomes" id="UP000190395">
    <property type="component" value="Unassembled WGS sequence"/>
</dbReference>
<feature type="transmembrane region" description="Helical" evidence="1">
    <location>
        <begin position="202"/>
        <end position="223"/>
    </location>
</feature>
<evidence type="ECO:0008006" key="4">
    <source>
        <dbReference type="Google" id="ProtNLM"/>
    </source>
</evidence>
<reference evidence="2 3" key="1">
    <citation type="submission" date="2017-02" db="EMBL/GenBank/DDBJ databases">
        <authorList>
            <person name="Peterson S.W."/>
        </authorList>
    </citation>
    <scope>NUCLEOTIDE SEQUENCE [LARGE SCALE GENOMIC DNA]</scope>
    <source>
        <strain evidence="2 3">ATCC BAA-909</strain>
    </source>
</reference>
<feature type="transmembrane region" description="Helical" evidence="1">
    <location>
        <begin position="57"/>
        <end position="82"/>
    </location>
</feature>
<gene>
    <name evidence="2" type="ORF">SAMN02745152_00508</name>
</gene>
<dbReference type="STRING" id="225004.SAMN02745152_00508"/>
<protein>
    <recommendedName>
        <fullName evidence="4">Membrane domain of glycerophosphoryl diester phosphodiesterase</fullName>
    </recommendedName>
</protein>
<sequence>MKNKELIVKFAPVARKNLNKTFFTLFIIVILESLCSALFVGTSLLLNSMQNSFAVTFFSYALMFCGVFFWFLILSGFATMLLRMARDEFVTIGFLFYGFRRFKQFAPAAFLYTLLTGISAAVVAGTMYFITKSNPDFIVNLQSKFGENAFLYLLIVFSFILVFLLIFPQVFLFFLKYDNPNRSVFSLAFLSSKLLFKNIFKFIGFVFIAGGRNLILAAFYFGITLSFSAAQKGGVIQFFSLIFDFLYFINFYKALSLMSLAVPFFYENLRQPAVEILVSLKKNDDEILLENKNPDKNNPDGQ</sequence>
<dbReference type="OrthoDB" id="9942290at2"/>
<organism evidence="2 3">
    <name type="scientific">Treponema berlinense</name>
    <dbReference type="NCBI Taxonomy" id="225004"/>
    <lineage>
        <taxon>Bacteria</taxon>
        <taxon>Pseudomonadati</taxon>
        <taxon>Spirochaetota</taxon>
        <taxon>Spirochaetia</taxon>
        <taxon>Spirochaetales</taxon>
        <taxon>Treponemataceae</taxon>
        <taxon>Treponema</taxon>
    </lineage>
</organism>
<keyword evidence="1" id="KW-0472">Membrane</keyword>
<keyword evidence="1" id="KW-1133">Transmembrane helix</keyword>
<evidence type="ECO:0000313" key="3">
    <source>
        <dbReference type="Proteomes" id="UP000190395"/>
    </source>
</evidence>
<dbReference type="RefSeq" id="WP_078930262.1">
    <property type="nucleotide sequence ID" value="NZ_FUXC01000002.1"/>
</dbReference>
<evidence type="ECO:0000256" key="1">
    <source>
        <dbReference type="SAM" id="Phobius"/>
    </source>
</evidence>
<feature type="transmembrane region" description="Helical" evidence="1">
    <location>
        <begin position="150"/>
        <end position="175"/>
    </location>
</feature>
<dbReference type="AlphaFoldDB" id="A0A1T4LFH2"/>
<name>A0A1T4LFH2_9SPIR</name>
<feature type="transmembrane region" description="Helical" evidence="1">
    <location>
        <begin position="235"/>
        <end position="252"/>
    </location>
</feature>
<dbReference type="EMBL" id="FUXC01000002">
    <property type="protein sequence ID" value="SJZ53371.1"/>
    <property type="molecule type" value="Genomic_DNA"/>
</dbReference>
<dbReference type="GeneID" id="303366778"/>
<keyword evidence="1" id="KW-0812">Transmembrane</keyword>